<feature type="region of interest" description="Disordered" evidence="1">
    <location>
        <begin position="1"/>
        <end position="20"/>
    </location>
</feature>
<feature type="region of interest" description="Disordered" evidence="1">
    <location>
        <begin position="170"/>
        <end position="272"/>
    </location>
</feature>
<evidence type="ECO:0000313" key="3">
    <source>
        <dbReference type="Proteomes" id="UP000479000"/>
    </source>
</evidence>
<keyword evidence="3" id="KW-1185">Reference proteome</keyword>
<feature type="compositionally biased region" description="Low complexity" evidence="1">
    <location>
        <begin position="170"/>
        <end position="185"/>
    </location>
</feature>
<feature type="compositionally biased region" description="Polar residues" evidence="1">
    <location>
        <begin position="8"/>
        <end position="18"/>
    </location>
</feature>
<accession>A0A6H5FXB0</accession>
<dbReference type="AlphaFoldDB" id="A0A6H5FXB0"/>
<gene>
    <name evidence="2" type="ORF">NTEN_LOCUS1140</name>
</gene>
<reference evidence="2 3" key="1">
    <citation type="submission" date="2020-02" db="EMBL/GenBank/DDBJ databases">
        <authorList>
            <person name="Ferguson B K."/>
        </authorList>
    </citation>
    <scope>NUCLEOTIDE SEQUENCE [LARGE SCALE GENOMIC DNA]</scope>
</reference>
<feature type="region of interest" description="Disordered" evidence="1">
    <location>
        <begin position="26"/>
        <end position="145"/>
    </location>
</feature>
<feature type="compositionally biased region" description="Basic and acidic residues" evidence="1">
    <location>
        <begin position="102"/>
        <end position="111"/>
    </location>
</feature>
<evidence type="ECO:0000313" key="2">
    <source>
        <dbReference type="EMBL" id="CAA9994324.1"/>
    </source>
</evidence>
<protein>
    <submittedName>
        <fullName evidence="2">Uncharacterized protein</fullName>
    </submittedName>
</protein>
<evidence type="ECO:0000256" key="1">
    <source>
        <dbReference type="SAM" id="MobiDB-lite"/>
    </source>
</evidence>
<name>A0A6H5FXB0_9HEMI</name>
<feature type="compositionally biased region" description="Polar residues" evidence="1">
    <location>
        <begin position="124"/>
        <end position="134"/>
    </location>
</feature>
<organism evidence="2 3">
    <name type="scientific">Nesidiocoris tenuis</name>
    <dbReference type="NCBI Taxonomy" id="355587"/>
    <lineage>
        <taxon>Eukaryota</taxon>
        <taxon>Metazoa</taxon>
        <taxon>Ecdysozoa</taxon>
        <taxon>Arthropoda</taxon>
        <taxon>Hexapoda</taxon>
        <taxon>Insecta</taxon>
        <taxon>Pterygota</taxon>
        <taxon>Neoptera</taxon>
        <taxon>Paraneoptera</taxon>
        <taxon>Hemiptera</taxon>
        <taxon>Heteroptera</taxon>
        <taxon>Panheteroptera</taxon>
        <taxon>Cimicomorpha</taxon>
        <taxon>Miridae</taxon>
        <taxon>Dicyphina</taxon>
        <taxon>Nesidiocoris</taxon>
    </lineage>
</organism>
<dbReference type="EMBL" id="CADCXU010001951">
    <property type="protein sequence ID" value="CAA9994324.1"/>
    <property type="molecule type" value="Genomic_DNA"/>
</dbReference>
<dbReference type="Proteomes" id="UP000479000">
    <property type="component" value="Unassembled WGS sequence"/>
</dbReference>
<proteinExistence type="predicted"/>
<sequence>MEGMPISNPISLTASYPSDESGCLDYNSFSPRHRPVRRTFQDNAAGQDLLPTLPETATGFSSLRNTGKIPPCYLPEKDRSPNYTAQTHNETESQNHNRNRSQSRDETESQTHNRNRSQYHKQTESQTHNRNRTQTHNETEKSLPEQVSVCPCVPWNIPDLTNKKRYGIEETQSQTETDTQTQTDTVKPLNHTDGSTRHRRISRAGRREARSRTAGPFVPLSRLGASAVRDQSASQSSDRHGWTRPPTAQTAGSDFRIFQADRDRSSNLHSNQ</sequence>